<reference evidence="4 5" key="1">
    <citation type="journal article" date="2019" name="Emerg. Microbes Infect.">
        <title>Comprehensive subspecies identification of 175 nontuberculous mycobacteria species based on 7547 genomic profiles.</title>
        <authorList>
            <person name="Matsumoto Y."/>
            <person name="Kinjo T."/>
            <person name="Motooka D."/>
            <person name="Nabeya D."/>
            <person name="Jung N."/>
            <person name="Uechi K."/>
            <person name="Horii T."/>
            <person name="Iida T."/>
            <person name="Fujita J."/>
            <person name="Nakamura S."/>
        </authorList>
    </citation>
    <scope>NUCLEOTIDE SEQUENCE [LARGE SCALE GENOMIC DNA]</scope>
    <source>
        <strain evidence="4 5">JCM 30725</strain>
    </source>
</reference>
<comment type="catalytic activity">
    <reaction evidence="3">
        <text>oxidized coenzyme F420-(gamma-L-Glu)(n) + a quinol + H(+) = reduced coenzyme F420-(gamma-L-Glu)(n) + a quinone</text>
        <dbReference type="Rhea" id="RHEA:39663"/>
        <dbReference type="Rhea" id="RHEA-COMP:12939"/>
        <dbReference type="Rhea" id="RHEA-COMP:14378"/>
        <dbReference type="ChEBI" id="CHEBI:15378"/>
        <dbReference type="ChEBI" id="CHEBI:24646"/>
        <dbReference type="ChEBI" id="CHEBI:132124"/>
        <dbReference type="ChEBI" id="CHEBI:133980"/>
        <dbReference type="ChEBI" id="CHEBI:139511"/>
    </reaction>
</comment>
<dbReference type="PANTHER" id="PTHR39428:SF1">
    <property type="entry name" value="F420H(2)-DEPENDENT QUINONE REDUCTASE RV1261C"/>
    <property type="match status" value="1"/>
</dbReference>
<dbReference type="PANTHER" id="PTHR39428">
    <property type="entry name" value="F420H(2)-DEPENDENT QUINONE REDUCTASE RV1261C"/>
    <property type="match status" value="1"/>
</dbReference>
<protein>
    <recommendedName>
        <fullName evidence="6">Nitroreductase</fullName>
    </recommendedName>
</protein>
<evidence type="ECO:0000256" key="1">
    <source>
        <dbReference type="ARBA" id="ARBA00008710"/>
    </source>
</evidence>
<dbReference type="GO" id="GO:0070967">
    <property type="term" value="F:coenzyme F420 binding"/>
    <property type="evidence" value="ECO:0007669"/>
    <property type="project" value="TreeGrafter"/>
</dbReference>
<comment type="similarity">
    <text evidence="1">Belongs to the F420H(2)-dependent quinone reductase family.</text>
</comment>
<dbReference type="InterPro" id="IPR004378">
    <property type="entry name" value="F420H2_quin_Rdtase"/>
</dbReference>
<name>A0A7I9YV10_MYCBU</name>
<dbReference type="Pfam" id="PF04075">
    <property type="entry name" value="F420H2_quin_red"/>
    <property type="match status" value="1"/>
</dbReference>
<dbReference type="NCBIfam" id="TIGR00026">
    <property type="entry name" value="hi_GC_TIGR00026"/>
    <property type="match status" value="1"/>
</dbReference>
<dbReference type="GO" id="GO:0016491">
    <property type="term" value="F:oxidoreductase activity"/>
    <property type="evidence" value="ECO:0007669"/>
    <property type="project" value="UniProtKB-KW"/>
</dbReference>
<comment type="caution">
    <text evidence="4">The sequence shown here is derived from an EMBL/GenBank/DDBJ whole genome shotgun (WGS) entry which is preliminary data.</text>
</comment>
<evidence type="ECO:0000256" key="2">
    <source>
        <dbReference type="ARBA" id="ARBA00023002"/>
    </source>
</evidence>
<gene>
    <name evidence="4" type="ORF">MBOU_44490</name>
</gene>
<dbReference type="GO" id="GO:0005886">
    <property type="term" value="C:plasma membrane"/>
    <property type="evidence" value="ECO:0007669"/>
    <property type="project" value="TreeGrafter"/>
</dbReference>
<evidence type="ECO:0000313" key="5">
    <source>
        <dbReference type="Proteomes" id="UP000465360"/>
    </source>
</evidence>
<evidence type="ECO:0000313" key="4">
    <source>
        <dbReference type="EMBL" id="GFG92407.1"/>
    </source>
</evidence>
<keyword evidence="5" id="KW-1185">Reference proteome</keyword>
<sequence length="89" mass="9971">MTYFHDGPDPILVASNGGKANHPSWCHNLRAHPECELGDEPFVAAEVTDEDEYERLFALASRVFAGYAEYRIKATAAGRRIPVFRLTPH</sequence>
<evidence type="ECO:0008006" key="6">
    <source>
        <dbReference type="Google" id="ProtNLM"/>
    </source>
</evidence>
<keyword evidence="2" id="KW-0560">Oxidoreductase</keyword>
<organism evidence="4 5">
    <name type="scientific">Mycobacterium bourgelatii</name>
    <dbReference type="NCBI Taxonomy" id="1273442"/>
    <lineage>
        <taxon>Bacteria</taxon>
        <taxon>Bacillati</taxon>
        <taxon>Actinomycetota</taxon>
        <taxon>Actinomycetes</taxon>
        <taxon>Mycobacteriales</taxon>
        <taxon>Mycobacteriaceae</taxon>
        <taxon>Mycobacterium</taxon>
    </lineage>
</organism>
<dbReference type="EMBL" id="BLKZ01000001">
    <property type="protein sequence ID" value="GFG92407.1"/>
    <property type="molecule type" value="Genomic_DNA"/>
</dbReference>
<dbReference type="AlphaFoldDB" id="A0A7I9YV10"/>
<dbReference type="Gene3D" id="2.30.110.10">
    <property type="entry name" value="Electron Transport, Fmn-binding Protein, Chain A"/>
    <property type="match status" value="1"/>
</dbReference>
<evidence type="ECO:0000256" key="3">
    <source>
        <dbReference type="ARBA" id="ARBA00049106"/>
    </source>
</evidence>
<proteinExistence type="inferred from homology"/>
<dbReference type="InterPro" id="IPR012349">
    <property type="entry name" value="Split_barrel_FMN-bd"/>
</dbReference>
<dbReference type="Proteomes" id="UP000465360">
    <property type="component" value="Unassembled WGS sequence"/>
</dbReference>
<accession>A0A7I9YV10</accession>